<evidence type="ECO:0000313" key="2">
    <source>
        <dbReference type="EMBL" id="ASM77131.1"/>
    </source>
</evidence>
<protein>
    <submittedName>
        <fullName evidence="2">Uncharacterized protein</fullName>
    </submittedName>
</protein>
<name>A0A221KDP4_VITFI</name>
<dbReference type="EMBL" id="CP022423">
    <property type="protein sequence ID" value="ASM77131.1"/>
    <property type="molecule type" value="Genomic_DNA"/>
</dbReference>
<evidence type="ECO:0000313" key="3">
    <source>
        <dbReference type="Proteomes" id="UP000199729"/>
    </source>
</evidence>
<accession>A0A221KDP4</accession>
<gene>
    <name evidence="2" type="ORF">VITFI_CDS1353</name>
</gene>
<dbReference type="Proteomes" id="UP000199729">
    <property type="component" value="Chromosome"/>
</dbReference>
<feature type="chain" id="PRO_5012058566" evidence="1">
    <location>
        <begin position="22"/>
        <end position="705"/>
    </location>
</feature>
<dbReference type="KEGG" id="vff:VITFI_CDS1353"/>
<proteinExistence type="predicted"/>
<dbReference type="AlphaFoldDB" id="A0A221KDP4"/>
<feature type="signal peptide" evidence="1">
    <location>
        <begin position="1"/>
        <end position="21"/>
    </location>
</feature>
<keyword evidence="1" id="KW-0732">Signal</keyword>
<evidence type="ECO:0000256" key="1">
    <source>
        <dbReference type="SAM" id="SignalP"/>
    </source>
</evidence>
<keyword evidence="3" id="KW-1185">Reference proteome</keyword>
<organism evidence="2 3">
    <name type="scientific">Vitreoscilla filiformis</name>
    <dbReference type="NCBI Taxonomy" id="63"/>
    <lineage>
        <taxon>Bacteria</taxon>
        <taxon>Pseudomonadati</taxon>
        <taxon>Pseudomonadota</taxon>
        <taxon>Betaproteobacteria</taxon>
        <taxon>Neisseriales</taxon>
        <taxon>Neisseriaceae</taxon>
        <taxon>Vitreoscilla</taxon>
    </lineage>
</organism>
<reference evidence="2 3" key="1">
    <citation type="submission" date="2017-07" db="EMBL/GenBank/DDBJ databases">
        <title>Complete Genome Sequence of the cosmetic ferment Vitreoscilla filiformis (ATCC15551).</title>
        <authorList>
            <person name="Contreras S."/>
            <person name="Sagory-Zalkind P."/>
            <person name="Blanquart H."/>
            <person name="Iltis A."/>
            <person name="Morand S.C."/>
        </authorList>
    </citation>
    <scope>NUCLEOTIDE SEQUENCE [LARGE SCALE GENOMIC DNA]</scope>
    <source>
        <strain evidence="2 3">ATCC 15551</strain>
    </source>
</reference>
<sequence length="705" mass="75594">MPPLAAWVCGLSVLVSGAARGASVDVNSPTPYLGIGINQLSYFDGSHAMADLVRHSQFRSHDWGEDVGADALGAPTRDFLMIFSSLRVAAGTYKLSFKGQAQVSVSASADGGSSAPPSIQNQRYDAASNTTTADVVLPANTRGNAWLAFSQTRRTRASTGADGLTDLHLWRPGYPTHGSVHFTKEYIEAMKKFHLIRGMDFVSANNNPSVQWSERTPMGWQGFVRSKGQPWELLIALANETGNDVWLNLPVKADDDYIRKLALLVRYGSDGVNPYTQAQAKPVYPPLKPGLKVYVEYGNELWNAGPGFLGFGWALGLANTHKANPTHPIAYDGATAGDQYLALRRWIAYRSATLSQTFRSVFGDAAMMTTVRPILASQVGNANVYLSEGLKWAEGFYGQERRTAPLNPVARRIHELWWGAGGAAYYDAQTPPTDTSEKTMAAYFASLPNAEFATNTATDAVWARGFGLVSVAYEGGPGPGGHATSGTAAGSPQLVSTYNADPRMKARMQAAHQIYQAHGGQLLAYYVYNGAPPWEFVDSARPSPVSDTRTVKLQAIDAIRQQPKTAETLGTLVPASIWLPAGRRAGIELDGGDSWRYDAQALRFVTGTGARGAAFSSSALIPVRAAQAGRFQFTLTTYPEADTQVELLINGQRAGVWSLTGSCGGICNGPPVVSTAVNAPLPAGLSVVRLRPLSGSVWIKSLNVQ</sequence>